<dbReference type="Proteomes" id="UP001549145">
    <property type="component" value="Unassembled WGS sequence"/>
</dbReference>
<evidence type="ECO:0008006" key="3">
    <source>
        <dbReference type="Google" id="ProtNLM"/>
    </source>
</evidence>
<dbReference type="Gene3D" id="3.40.50.300">
    <property type="entry name" value="P-loop containing nucleotide triphosphate hydrolases"/>
    <property type="match status" value="1"/>
</dbReference>
<proteinExistence type="predicted"/>
<organism evidence="1 2">
    <name type="scientific">Methylobacterium goesingense</name>
    <dbReference type="NCBI Taxonomy" id="243690"/>
    <lineage>
        <taxon>Bacteria</taxon>
        <taxon>Pseudomonadati</taxon>
        <taxon>Pseudomonadota</taxon>
        <taxon>Alphaproteobacteria</taxon>
        <taxon>Hyphomicrobiales</taxon>
        <taxon>Methylobacteriaceae</taxon>
        <taxon>Methylobacterium</taxon>
    </lineage>
</organism>
<name>A0ABV2L7P3_9HYPH</name>
<dbReference type="SUPFAM" id="SSF52540">
    <property type="entry name" value="P-loop containing nucleoside triphosphate hydrolases"/>
    <property type="match status" value="1"/>
</dbReference>
<keyword evidence="2" id="KW-1185">Reference proteome</keyword>
<sequence length="255" mass="27905">MSLIPADRSVSRRPDDVSQVRFQVFARRRCHAVDDILIESQSGWPTAAIVREIGSMGIILTAGAKRSGSTWLYNVVRLGLPGVIVGWVDELSPLSEERDMVVKLHEPHEGWAQRADIVLTCHRDLRDVFVSLRGMGWATDADAVDVSTAVRGNHEYWSPRATLDVPYARIVSEPIVVVRDVLSAIKSTADAEDIARTVETIHVTAASGTYDATTLLHGGHRQSGIVGRHKQELDPAIADAIVAANATWMADHGYL</sequence>
<evidence type="ECO:0000313" key="2">
    <source>
        <dbReference type="Proteomes" id="UP001549145"/>
    </source>
</evidence>
<dbReference type="InterPro" id="IPR027417">
    <property type="entry name" value="P-loop_NTPase"/>
</dbReference>
<dbReference type="RefSeq" id="WP_238281808.1">
    <property type="nucleotide sequence ID" value="NZ_BPQL01000140.1"/>
</dbReference>
<comment type="caution">
    <text evidence="1">The sequence shown here is derived from an EMBL/GenBank/DDBJ whole genome shotgun (WGS) entry which is preliminary data.</text>
</comment>
<dbReference type="EMBL" id="JBEPMM010000005">
    <property type="protein sequence ID" value="MET3692885.1"/>
    <property type="molecule type" value="Genomic_DNA"/>
</dbReference>
<gene>
    <name evidence="1" type="ORF">ABID43_002425</name>
</gene>
<reference evidence="1 2" key="1">
    <citation type="submission" date="2024-06" db="EMBL/GenBank/DDBJ databases">
        <title>Genomic Encyclopedia of Type Strains, Phase IV (KMG-IV): sequencing the most valuable type-strain genomes for metagenomic binning, comparative biology and taxonomic classification.</title>
        <authorList>
            <person name="Goeker M."/>
        </authorList>
    </citation>
    <scope>NUCLEOTIDE SEQUENCE [LARGE SCALE GENOMIC DNA]</scope>
    <source>
        <strain evidence="1 2">DSM 21331</strain>
    </source>
</reference>
<accession>A0ABV2L7P3</accession>
<protein>
    <recommendedName>
        <fullName evidence="3">Sulfotransferase domain-containing protein</fullName>
    </recommendedName>
</protein>
<evidence type="ECO:0000313" key="1">
    <source>
        <dbReference type="EMBL" id="MET3692885.1"/>
    </source>
</evidence>